<proteinExistence type="predicted"/>
<dbReference type="Proteomes" id="UP001153148">
    <property type="component" value="Unassembled WGS sequence"/>
</dbReference>
<evidence type="ECO:0000313" key="2">
    <source>
        <dbReference type="Proteomes" id="UP001153148"/>
    </source>
</evidence>
<comment type="caution">
    <text evidence="1">The sequence shown here is derived from an EMBL/GenBank/DDBJ whole genome shotgun (WGS) entry which is preliminary data.</text>
</comment>
<reference evidence="1" key="1">
    <citation type="submission" date="2021-03" db="EMBL/GenBank/DDBJ databases">
        <authorList>
            <person name="Tran Van P."/>
        </authorList>
    </citation>
    <scope>NUCLEOTIDE SEQUENCE</scope>
</reference>
<protein>
    <submittedName>
        <fullName evidence="1">Uncharacterized protein</fullName>
    </submittedName>
</protein>
<name>A0ABN7NHJ1_TIMPD</name>
<dbReference type="EMBL" id="CAJPIN010000865">
    <property type="protein sequence ID" value="CAG2053989.1"/>
    <property type="molecule type" value="Genomic_DNA"/>
</dbReference>
<gene>
    <name evidence="1" type="ORF">TPAB3V08_LOCUS1029</name>
</gene>
<keyword evidence="2" id="KW-1185">Reference proteome</keyword>
<accession>A0ABN7NHJ1</accession>
<evidence type="ECO:0000313" key="1">
    <source>
        <dbReference type="EMBL" id="CAG2053989.1"/>
    </source>
</evidence>
<sequence length="148" mass="16278">MFDNSLFPMLAKSWVTVGKQLENSWRTVGKQLGNEHVGAKQWRTHPSEPWSNPLSTVGGLSSMELEVSACPCNSSHGAILTRQCSRGMEEVGHSIHQVNGLDIEKENKCQDVTIRNPSPSPGPVRPSPVQILNGVFPDLQVRINPIEN</sequence>
<organism evidence="1 2">
    <name type="scientific">Timema podura</name>
    <name type="common">Walking stick</name>
    <dbReference type="NCBI Taxonomy" id="61482"/>
    <lineage>
        <taxon>Eukaryota</taxon>
        <taxon>Metazoa</taxon>
        <taxon>Ecdysozoa</taxon>
        <taxon>Arthropoda</taxon>
        <taxon>Hexapoda</taxon>
        <taxon>Insecta</taxon>
        <taxon>Pterygota</taxon>
        <taxon>Neoptera</taxon>
        <taxon>Polyneoptera</taxon>
        <taxon>Phasmatodea</taxon>
        <taxon>Timematodea</taxon>
        <taxon>Timematoidea</taxon>
        <taxon>Timematidae</taxon>
        <taxon>Timema</taxon>
    </lineage>
</organism>